<evidence type="ECO:0000313" key="2">
    <source>
        <dbReference type="EMBL" id="RKS45003.1"/>
    </source>
</evidence>
<keyword evidence="1" id="KW-0812">Transmembrane</keyword>
<sequence>MIKIIAVIMLIGGAISLVMGVLGIFGSLALMMSPWALAILGFVFFIAGISMLKYRKDTDEVAVDNKKAE</sequence>
<gene>
    <name evidence="2" type="ORF">BC962_2675</name>
</gene>
<keyword evidence="1" id="KW-0472">Membrane</keyword>
<reference evidence="2 3" key="1">
    <citation type="submission" date="2018-10" db="EMBL/GenBank/DDBJ databases">
        <title>Genomic Encyclopedia of Archaeal and Bacterial Type Strains, Phase II (KMG-II): from individual species to whole genera.</title>
        <authorList>
            <person name="Goeker M."/>
        </authorList>
    </citation>
    <scope>NUCLEOTIDE SEQUENCE [LARGE SCALE GENOMIC DNA]</scope>
    <source>
        <strain evidence="2 3">DSM 19839</strain>
    </source>
</reference>
<dbReference type="Proteomes" id="UP000276282">
    <property type="component" value="Unassembled WGS sequence"/>
</dbReference>
<dbReference type="AlphaFoldDB" id="A0A495P3C8"/>
<dbReference type="RefSeq" id="WP_121346482.1">
    <property type="nucleotide sequence ID" value="NZ_RBLG01000004.1"/>
</dbReference>
<feature type="transmembrane region" description="Helical" evidence="1">
    <location>
        <begin position="35"/>
        <end position="52"/>
    </location>
</feature>
<comment type="caution">
    <text evidence="2">The sequence shown here is derived from an EMBL/GenBank/DDBJ whole genome shotgun (WGS) entry which is preliminary data.</text>
</comment>
<protein>
    <submittedName>
        <fullName evidence="2">Uncharacterized protein</fullName>
    </submittedName>
</protein>
<dbReference type="EMBL" id="RBLG01000004">
    <property type="protein sequence ID" value="RKS45003.1"/>
    <property type="molecule type" value="Genomic_DNA"/>
</dbReference>
<accession>A0A495P3C8</accession>
<keyword evidence="3" id="KW-1185">Reference proteome</keyword>
<name>A0A495P3C8_9FLAO</name>
<evidence type="ECO:0000256" key="1">
    <source>
        <dbReference type="SAM" id="Phobius"/>
    </source>
</evidence>
<dbReference type="OrthoDB" id="1453816at2"/>
<keyword evidence="1" id="KW-1133">Transmembrane helix</keyword>
<organism evidence="2 3">
    <name type="scientific">Gillisia mitskevichiae</name>
    <dbReference type="NCBI Taxonomy" id="270921"/>
    <lineage>
        <taxon>Bacteria</taxon>
        <taxon>Pseudomonadati</taxon>
        <taxon>Bacteroidota</taxon>
        <taxon>Flavobacteriia</taxon>
        <taxon>Flavobacteriales</taxon>
        <taxon>Flavobacteriaceae</taxon>
        <taxon>Gillisia</taxon>
    </lineage>
</organism>
<feature type="transmembrane region" description="Helical" evidence="1">
    <location>
        <begin position="7"/>
        <end position="29"/>
    </location>
</feature>
<evidence type="ECO:0000313" key="3">
    <source>
        <dbReference type="Proteomes" id="UP000276282"/>
    </source>
</evidence>
<proteinExistence type="predicted"/>